<proteinExistence type="predicted"/>
<dbReference type="AlphaFoldDB" id="A0A850LEY7"/>
<evidence type="ECO:0000256" key="3">
    <source>
        <dbReference type="ARBA" id="ARBA00023163"/>
    </source>
</evidence>
<dbReference type="PRINTS" id="PR00778">
    <property type="entry name" value="HTHARSR"/>
</dbReference>
<dbReference type="OMA" id="ADECCAD"/>
<reference evidence="5 6" key="1">
    <citation type="journal article" date="2020" name="Proc. Natl. Acad. Sci. U.S.A.">
        <title>Ecological drivers of bacterial community assembly in synthetic phycospheres.</title>
        <authorList>
            <person name="Fu H."/>
            <person name="Uchimiya M."/>
            <person name="Gore J."/>
            <person name="Moran M.A."/>
        </authorList>
    </citation>
    <scope>NUCLEOTIDE SEQUENCE [LARGE SCALE GENOMIC DNA]</scope>
    <source>
        <strain evidence="5">HF-Din03</strain>
    </source>
</reference>
<dbReference type="InterPro" id="IPR051011">
    <property type="entry name" value="Metal_resp_trans_reg"/>
</dbReference>
<dbReference type="InterPro" id="IPR011991">
    <property type="entry name" value="ArsR-like_HTH"/>
</dbReference>
<dbReference type="PROSITE" id="PS50987">
    <property type="entry name" value="HTH_ARSR_2"/>
    <property type="match status" value="1"/>
</dbReference>
<dbReference type="PANTHER" id="PTHR43132:SF2">
    <property type="entry name" value="ARSENICAL RESISTANCE OPERON REPRESSOR ARSR-RELATED"/>
    <property type="match status" value="1"/>
</dbReference>
<dbReference type="InterPro" id="IPR001845">
    <property type="entry name" value="HTH_ArsR_DNA-bd_dom"/>
</dbReference>
<gene>
    <name evidence="5" type="ORF">HW564_05300</name>
</gene>
<comment type="caution">
    <text evidence="5">The sequence shown here is derived from an EMBL/GenBank/DDBJ whole genome shotgun (WGS) entry which is preliminary data.</text>
</comment>
<accession>A0A850LEY7</accession>
<dbReference type="GO" id="GO:0003700">
    <property type="term" value="F:DNA-binding transcription factor activity"/>
    <property type="evidence" value="ECO:0007669"/>
    <property type="project" value="InterPro"/>
</dbReference>
<keyword evidence="3" id="KW-0804">Transcription</keyword>
<dbReference type="Proteomes" id="UP000565723">
    <property type="component" value="Unassembled WGS sequence"/>
</dbReference>
<evidence type="ECO:0000313" key="5">
    <source>
        <dbReference type="EMBL" id="NVK96330.1"/>
    </source>
</evidence>
<dbReference type="RefSeq" id="WP_011049243.1">
    <property type="nucleotide sequence ID" value="NZ_CP076685.1"/>
</dbReference>
<protein>
    <submittedName>
        <fullName evidence="5">Helix-turn-helix transcriptional regulator</fullName>
    </submittedName>
</protein>
<dbReference type="SUPFAM" id="SSF46785">
    <property type="entry name" value="Winged helix' DNA-binding domain"/>
    <property type="match status" value="1"/>
</dbReference>
<dbReference type="GO" id="GO:0003677">
    <property type="term" value="F:DNA binding"/>
    <property type="evidence" value="ECO:0007669"/>
    <property type="project" value="UniProtKB-KW"/>
</dbReference>
<evidence type="ECO:0000256" key="2">
    <source>
        <dbReference type="ARBA" id="ARBA00023125"/>
    </source>
</evidence>
<dbReference type="CDD" id="cd00090">
    <property type="entry name" value="HTH_ARSR"/>
    <property type="match status" value="1"/>
</dbReference>
<sequence>MWDEAAGGFAAMGSSARLKVLRVLVRAGQPGLTVGEIQQRTDMAASTLAHHLKALAAGGVIEQTRQGRQTINRARFDQLEALAQFIMAECCADQCSAQIQETDNG</sequence>
<dbReference type="PANTHER" id="PTHR43132">
    <property type="entry name" value="ARSENICAL RESISTANCE OPERON REPRESSOR ARSR-RELATED"/>
    <property type="match status" value="1"/>
</dbReference>
<evidence type="ECO:0000259" key="4">
    <source>
        <dbReference type="PROSITE" id="PS50987"/>
    </source>
</evidence>
<evidence type="ECO:0000313" key="6">
    <source>
        <dbReference type="Proteomes" id="UP000565723"/>
    </source>
</evidence>
<dbReference type="Pfam" id="PF12840">
    <property type="entry name" value="HTH_20"/>
    <property type="match status" value="1"/>
</dbReference>
<dbReference type="InterPro" id="IPR036388">
    <property type="entry name" value="WH-like_DNA-bd_sf"/>
</dbReference>
<dbReference type="SMART" id="SM00418">
    <property type="entry name" value="HTH_ARSR"/>
    <property type="match status" value="1"/>
</dbReference>
<name>A0A850LEY7_9RHOB</name>
<keyword evidence="2" id="KW-0238">DNA-binding</keyword>
<dbReference type="EMBL" id="JABXIY010000013">
    <property type="protein sequence ID" value="NVK96330.1"/>
    <property type="molecule type" value="Genomic_DNA"/>
</dbReference>
<keyword evidence="1" id="KW-0805">Transcription regulation</keyword>
<organism evidence="5 6">
    <name type="scientific">Ruegeria pomeroyi</name>
    <dbReference type="NCBI Taxonomy" id="89184"/>
    <lineage>
        <taxon>Bacteria</taxon>
        <taxon>Pseudomonadati</taxon>
        <taxon>Pseudomonadota</taxon>
        <taxon>Alphaproteobacteria</taxon>
        <taxon>Rhodobacterales</taxon>
        <taxon>Roseobacteraceae</taxon>
        <taxon>Ruegeria</taxon>
    </lineage>
</organism>
<feature type="domain" description="HTH arsR-type" evidence="4">
    <location>
        <begin position="1"/>
        <end position="94"/>
    </location>
</feature>
<dbReference type="InterPro" id="IPR036390">
    <property type="entry name" value="WH_DNA-bd_sf"/>
</dbReference>
<evidence type="ECO:0000256" key="1">
    <source>
        <dbReference type="ARBA" id="ARBA00023015"/>
    </source>
</evidence>
<dbReference type="Gene3D" id="1.10.10.10">
    <property type="entry name" value="Winged helix-like DNA-binding domain superfamily/Winged helix DNA-binding domain"/>
    <property type="match status" value="1"/>
</dbReference>